<feature type="domain" description="PAS" evidence="5">
    <location>
        <begin position="528"/>
        <end position="598"/>
    </location>
</feature>
<keyword evidence="1 2" id="KW-0597">Phosphoprotein</keyword>
<dbReference type="PROSITE" id="PS50110">
    <property type="entry name" value="RESPONSE_REGULATORY"/>
    <property type="match status" value="1"/>
</dbReference>
<dbReference type="InterPro" id="IPR036890">
    <property type="entry name" value="HATPase_C_sf"/>
</dbReference>
<dbReference type="InterPro" id="IPR004358">
    <property type="entry name" value="Sig_transdc_His_kin-like_C"/>
</dbReference>
<dbReference type="PROSITE" id="PS50109">
    <property type="entry name" value="HIS_KIN"/>
    <property type="match status" value="1"/>
</dbReference>
<reference evidence="6" key="1">
    <citation type="journal article" date="2020" name="Stud. Mycol.">
        <title>101 Dothideomycetes genomes: a test case for predicting lifestyles and emergence of pathogens.</title>
        <authorList>
            <person name="Haridas S."/>
            <person name="Albert R."/>
            <person name="Binder M."/>
            <person name="Bloem J."/>
            <person name="Labutti K."/>
            <person name="Salamov A."/>
            <person name="Andreopoulos B."/>
            <person name="Baker S."/>
            <person name="Barry K."/>
            <person name="Bills G."/>
            <person name="Bluhm B."/>
            <person name="Cannon C."/>
            <person name="Castanera R."/>
            <person name="Culley D."/>
            <person name="Daum C."/>
            <person name="Ezra D."/>
            <person name="Gonzalez J."/>
            <person name="Henrissat B."/>
            <person name="Kuo A."/>
            <person name="Liang C."/>
            <person name="Lipzen A."/>
            <person name="Lutzoni F."/>
            <person name="Magnuson J."/>
            <person name="Mondo S."/>
            <person name="Nolan M."/>
            <person name="Ohm R."/>
            <person name="Pangilinan J."/>
            <person name="Park H.-J."/>
            <person name="Ramirez L."/>
            <person name="Alfaro M."/>
            <person name="Sun H."/>
            <person name="Tritt A."/>
            <person name="Yoshinaga Y."/>
            <person name="Zwiers L.-H."/>
            <person name="Turgeon B."/>
            <person name="Goodwin S."/>
            <person name="Spatafora J."/>
            <person name="Crous P."/>
            <person name="Grigoriev I."/>
        </authorList>
    </citation>
    <scope>NUCLEOTIDE SEQUENCE</scope>
    <source>
        <strain evidence="6">CBS 115976</strain>
    </source>
</reference>
<dbReference type="CDD" id="cd00130">
    <property type="entry name" value="PAS"/>
    <property type="match status" value="1"/>
</dbReference>
<keyword evidence="7" id="KW-1185">Reference proteome</keyword>
<feature type="domain" description="Response regulatory" evidence="4">
    <location>
        <begin position="1007"/>
        <end position="1139"/>
    </location>
</feature>
<dbReference type="EMBL" id="MU004240">
    <property type="protein sequence ID" value="KAF2665644.1"/>
    <property type="molecule type" value="Genomic_DNA"/>
</dbReference>
<dbReference type="SUPFAM" id="SSF47384">
    <property type="entry name" value="Homodimeric domain of signal transducing histidine kinase"/>
    <property type="match status" value="1"/>
</dbReference>
<feature type="modified residue" description="4-aspartylphosphate" evidence="2">
    <location>
        <position position="1068"/>
    </location>
</feature>
<evidence type="ECO:0000313" key="6">
    <source>
        <dbReference type="EMBL" id="KAF2665644.1"/>
    </source>
</evidence>
<dbReference type="SUPFAM" id="SSF52172">
    <property type="entry name" value="CheY-like"/>
    <property type="match status" value="1"/>
</dbReference>
<evidence type="ECO:0000256" key="1">
    <source>
        <dbReference type="ARBA" id="ARBA00022553"/>
    </source>
</evidence>
<feature type="domain" description="Histidine kinase" evidence="3">
    <location>
        <begin position="682"/>
        <end position="950"/>
    </location>
</feature>
<organism evidence="6 7">
    <name type="scientific">Microthyrium microscopicum</name>
    <dbReference type="NCBI Taxonomy" id="703497"/>
    <lineage>
        <taxon>Eukaryota</taxon>
        <taxon>Fungi</taxon>
        <taxon>Dikarya</taxon>
        <taxon>Ascomycota</taxon>
        <taxon>Pezizomycotina</taxon>
        <taxon>Dothideomycetes</taxon>
        <taxon>Dothideomycetes incertae sedis</taxon>
        <taxon>Microthyriales</taxon>
        <taxon>Microthyriaceae</taxon>
        <taxon>Microthyrium</taxon>
    </lineage>
</organism>
<dbReference type="PRINTS" id="PR00344">
    <property type="entry name" value="BCTRLSENSOR"/>
</dbReference>
<dbReference type="InterPro" id="IPR003661">
    <property type="entry name" value="HisK_dim/P_dom"/>
</dbReference>
<evidence type="ECO:0000313" key="7">
    <source>
        <dbReference type="Proteomes" id="UP000799302"/>
    </source>
</evidence>
<dbReference type="CDD" id="cd17546">
    <property type="entry name" value="REC_hyHK_CKI1_RcsC-like"/>
    <property type="match status" value="1"/>
</dbReference>
<dbReference type="InterPro" id="IPR003594">
    <property type="entry name" value="HATPase_dom"/>
</dbReference>
<dbReference type="CDD" id="cd00082">
    <property type="entry name" value="HisKA"/>
    <property type="match status" value="1"/>
</dbReference>
<dbReference type="PANTHER" id="PTHR43719:SF30">
    <property type="entry name" value="TWO-COMPONENT SYSTEM RESPONSE REGULATOR"/>
    <property type="match status" value="1"/>
</dbReference>
<dbReference type="Gene3D" id="3.30.450.20">
    <property type="entry name" value="PAS domain"/>
    <property type="match status" value="2"/>
</dbReference>
<dbReference type="InterPro" id="IPR013767">
    <property type="entry name" value="PAS_fold"/>
</dbReference>
<dbReference type="SUPFAM" id="SSF55874">
    <property type="entry name" value="ATPase domain of HSP90 chaperone/DNA topoisomerase II/histidine kinase"/>
    <property type="match status" value="1"/>
</dbReference>
<evidence type="ECO:0008006" key="8">
    <source>
        <dbReference type="Google" id="ProtNLM"/>
    </source>
</evidence>
<dbReference type="NCBIfam" id="TIGR00229">
    <property type="entry name" value="sensory_box"/>
    <property type="match status" value="1"/>
</dbReference>
<dbReference type="AlphaFoldDB" id="A0A6A6U3X0"/>
<evidence type="ECO:0000256" key="2">
    <source>
        <dbReference type="PROSITE-ProRule" id="PRU00169"/>
    </source>
</evidence>
<dbReference type="SMART" id="SM00387">
    <property type="entry name" value="HATPase_c"/>
    <property type="match status" value="1"/>
</dbReference>
<proteinExistence type="predicted"/>
<dbReference type="Pfam" id="PF00072">
    <property type="entry name" value="Response_reg"/>
    <property type="match status" value="1"/>
</dbReference>
<dbReference type="CDD" id="cd16922">
    <property type="entry name" value="HATPase_EvgS-ArcB-TorS-like"/>
    <property type="match status" value="1"/>
</dbReference>
<dbReference type="Pfam" id="PF00989">
    <property type="entry name" value="PAS"/>
    <property type="match status" value="1"/>
</dbReference>
<dbReference type="InterPro" id="IPR005467">
    <property type="entry name" value="His_kinase_dom"/>
</dbReference>
<evidence type="ECO:0000259" key="3">
    <source>
        <dbReference type="PROSITE" id="PS50109"/>
    </source>
</evidence>
<dbReference type="Pfam" id="PF02518">
    <property type="entry name" value="HATPase_c"/>
    <property type="match status" value="1"/>
</dbReference>
<dbReference type="SMART" id="SM00448">
    <property type="entry name" value="REC"/>
    <property type="match status" value="1"/>
</dbReference>
<dbReference type="InterPro" id="IPR050956">
    <property type="entry name" value="2C_system_His_kinase"/>
</dbReference>
<dbReference type="InterPro" id="IPR036097">
    <property type="entry name" value="HisK_dim/P_sf"/>
</dbReference>
<dbReference type="GO" id="GO:0000155">
    <property type="term" value="F:phosphorelay sensor kinase activity"/>
    <property type="evidence" value="ECO:0007669"/>
    <property type="project" value="InterPro"/>
</dbReference>
<protein>
    <recommendedName>
        <fullName evidence="8">Aerobic respiration control sensor protein arcB</fullName>
    </recommendedName>
</protein>
<dbReference type="InterPro" id="IPR035965">
    <property type="entry name" value="PAS-like_dom_sf"/>
</dbReference>
<dbReference type="SMART" id="SM00091">
    <property type="entry name" value="PAS"/>
    <property type="match status" value="1"/>
</dbReference>
<evidence type="ECO:0000259" key="4">
    <source>
        <dbReference type="PROSITE" id="PS50110"/>
    </source>
</evidence>
<dbReference type="GO" id="GO:0006355">
    <property type="term" value="P:regulation of DNA-templated transcription"/>
    <property type="evidence" value="ECO:0007669"/>
    <property type="project" value="InterPro"/>
</dbReference>
<dbReference type="PROSITE" id="PS50112">
    <property type="entry name" value="PAS"/>
    <property type="match status" value="1"/>
</dbReference>
<accession>A0A6A6U3X0</accession>
<dbReference type="Pfam" id="PF26131">
    <property type="entry name" value="PAS-like"/>
    <property type="match status" value="1"/>
</dbReference>
<gene>
    <name evidence="6" type="ORF">BT63DRAFT_391916</name>
</gene>
<dbReference type="SUPFAM" id="SSF55785">
    <property type="entry name" value="PYP-like sensor domain (PAS domain)"/>
    <property type="match status" value="1"/>
</dbReference>
<dbReference type="InterPro" id="IPR001789">
    <property type="entry name" value="Sig_transdc_resp-reg_receiver"/>
</dbReference>
<dbReference type="InterPro" id="IPR000014">
    <property type="entry name" value="PAS"/>
</dbReference>
<dbReference type="Gene3D" id="1.10.287.130">
    <property type="match status" value="1"/>
</dbReference>
<name>A0A6A6U3X0_9PEZI</name>
<dbReference type="InterPro" id="IPR011006">
    <property type="entry name" value="CheY-like_superfamily"/>
</dbReference>
<dbReference type="SMART" id="SM00388">
    <property type="entry name" value="HisKA"/>
    <property type="match status" value="1"/>
</dbReference>
<dbReference type="Gene3D" id="3.30.565.10">
    <property type="entry name" value="Histidine kinase-like ATPase, C-terminal domain"/>
    <property type="match status" value="1"/>
</dbReference>
<dbReference type="OrthoDB" id="60033at2759"/>
<sequence>MRDQVQQLSSEYIDYLNYDQSLTFVLDLEAYNTSLQGKDILTFCNSALRENHPIHEIISLIFSPTTSLSQHATEAEFATWISDQLASTGIRKSKTFFDVLWTITLLPDRAVIRGIDCSNIESDGFNGVSTQGENPEIVPGQAAILSNSKSDLDESRLEPGISLKSIESTKPLEENWPPKEMCSSSYIAWFRDFDWASTSLGPTHEWPDQLKRLCELMLVNPDPVTVFWGPELILIYNEHYVALAGDKHPQMMGGSAREHWAEIWDQYDSLFDQMILDRQAFKQENTQLHIRRRGFLEEGFFNMRVMPILGRDGSVIGFYEPVSEVTKQVLTERRMHTLLKLSERTSSATALPDIWRLLLEALKDHPSDIHFAELYSLQDEVTSTDKPQYKLHGAVGFKMDHPGLQSALEISDSDRQGLHTALRQAHASNKPAVLSTADGSLSSSFLTKLETVGITEPPRTCIVCPLSCSLDDGIEAMLVIGVNPKRYYNEDYELFVNLLTRQVESTITFVKLFEKEKERLRQQAVFDGELKFKKFAESATVGIFSFDPAGNITFCNESWLELSGHDRNDMSAMSWTNDVHPDSVEDTKKYWDKIVNLEGQQTFEVQYKKPWKPSNLSDDSIYLDRTWVIASAYPEISEEGELTAILGCITDISTWKWVDQLQSQRLKEAIELKRQQENFLDITSHEMRNPLNAILHCAAELVDLLSGIIASTPERALVISDCLDASRTIVYCGRHQKRIIDDVLTLSKLDSNLLSITPVETQPLHVVEEVLKVFDTEIRASNIKTQTKLADSYKNLQIKTLLVDPHRLIQVLINLVANAIKFTKGESLRSLHIVIDAYATEPVSSDSGVRYVPSGRHQVDPTARAEWGTGDIVYLYFSVQDTGPGMTPHEADQLFNRFIQGSPRTHVQYGGSGLGLFISRELAELHGGRIGISSELGFGSTFDFYVKGRRATASASQQIPEDYPRQMIASHKPISRTQSPDQSLPAALPSMNSNVIPENLSSVPVIHVLVVEDNLINQKILAKIIRKQGYAVSIANHGEEALNIVQSSTWHRSPSMENALKLDIVLADIEMPIMDGKEFVRRVRKMQSEGVLASYIPIIAVTGNARNEQVLKAKESGFNEVVSKPYRESDVVSMIENYIKQEHRLEQSTPDES</sequence>
<dbReference type="InterPro" id="IPR058846">
    <property type="entry name" value="PAS-like"/>
</dbReference>
<dbReference type="Pfam" id="PF00512">
    <property type="entry name" value="HisKA"/>
    <property type="match status" value="1"/>
</dbReference>
<evidence type="ECO:0000259" key="5">
    <source>
        <dbReference type="PROSITE" id="PS50112"/>
    </source>
</evidence>
<dbReference type="Gene3D" id="3.40.50.2300">
    <property type="match status" value="1"/>
</dbReference>
<dbReference type="PANTHER" id="PTHR43719">
    <property type="entry name" value="TWO-COMPONENT HISTIDINE KINASE"/>
    <property type="match status" value="1"/>
</dbReference>
<dbReference type="Proteomes" id="UP000799302">
    <property type="component" value="Unassembled WGS sequence"/>
</dbReference>